<comment type="caution">
    <text evidence="3">The sequence shown here is derived from an EMBL/GenBank/DDBJ whole genome shotgun (WGS) entry which is preliminary data.</text>
</comment>
<keyword evidence="4" id="KW-1185">Reference proteome</keyword>
<evidence type="ECO:0000256" key="2">
    <source>
        <dbReference type="SAM" id="Phobius"/>
    </source>
</evidence>
<evidence type="ECO:0000313" key="4">
    <source>
        <dbReference type="Proteomes" id="UP000596742"/>
    </source>
</evidence>
<keyword evidence="2" id="KW-0472">Membrane</keyword>
<protein>
    <submittedName>
        <fullName evidence="3">Uncharacterized protein</fullName>
    </submittedName>
</protein>
<proteinExistence type="predicted"/>
<gene>
    <name evidence="3" type="ORF">MGAL_10B072725</name>
</gene>
<keyword evidence="2" id="KW-0812">Transmembrane</keyword>
<feature type="compositionally biased region" description="Polar residues" evidence="1">
    <location>
        <begin position="162"/>
        <end position="199"/>
    </location>
</feature>
<organism evidence="3 4">
    <name type="scientific">Mytilus galloprovincialis</name>
    <name type="common">Mediterranean mussel</name>
    <dbReference type="NCBI Taxonomy" id="29158"/>
    <lineage>
        <taxon>Eukaryota</taxon>
        <taxon>Metazoa</taxon>
        <taxon>Spiralia</taxon>
        <taxon>Lophotrochozoa</taxon>
        <taxon>Mollusca</taxon>
        <taxon>Bivalvia</taxon>
        <taxon>Autobranchia</taxon>
        <taxon>Pteriomorphia</taxon>
        <taxon>Mytilida</taxon>
        <taxon>Mytiloidea</taxon>
        <taxon>Mytilidae</taxon>
        <taxon>Mytilinae</taxon>
        <taxon>Mytilus</taxon>
    </lineage>
</organism>
<sequence>MTNSLIGNRLLKDLILVMTLPEVGFKFNCGFDICTYPIQYCDTEDNRCGYCSDDICSSGSIPTQCTAECSKLLSTTTASPGDVQHDPQMNNYSVYNGTSVEGAYLIATIALLLVLCLYTKKVWKLYRKRGKRNKSYTPLEAVKTEICIETVKVTDGILNQIEPGNQETSSIPDIPNPTEQATAPPQENIHEPSSPSYTDSPIVAHPDDDDKSPSHNFGDHNILSSSIPLEESIHGPPTIGPVSQAENEKKCEQLDCNILDNSEHFSKGIQDVTKHSANVSENVNICTGSLGVDTNIAELTVAKKQTDKVC</sequence>
<keyword evidence="2" id="KW-1133">Transmembrane helix</keyword>
<name>A0A8B6BIA3_MYTGA</name>
<dbReference type="OrthoDB" id="6114097at2759"/>
<feature type="transmembrane region" description="Helical" evidence="2">
    <location>
        <begin position="102"/>
        <end position="119"/>
    </location>
</feature>
<accession>A0A8B6BIA3</accession>
<evidence type="ECO:0000256" key="1">
    <source>
        <dbReference type="SAM" id="MobiDB-lite"/>
    </source>
</evidence>
<dbReference type="AlphaFoldDB" id="A0A8B6BIA3"/>
<evidence type="ECO:0000313" key="3">
    <source>
        <dbReference type="EMBL" id="VDH90600.1"/>
    </source>
</evidence>
<feature type="region of interest" description="Disordered" evidence="1">
    <location>
        <begin position="162"/>
        <end position="222"/>
    </location>
</feature>
<dbReference type="Proteomes" id="UP000596742">
    <property type="component" value="Unassembled WGS sequence"/>
</dbReference>
<reference evidence="3" key="1">
    <citation type="submission" date="2018-11" db="EMBL/GenBank/DDBJ databases">
        <authorList>
            <person name="Alioto T."/>
            <person name="Alioto T."/>
        </authorList>
    </citation>
    <scope>NUCLEOTIDE SEQUENCE</scope>
</reference>
<dbReference type="EMBL" id="UYJE01000150">
    <property type="protein sequence ID" value="VDH90600.1"/>
    <property type="molecule type" value="Genomic_DNA"/>
</dbReference>